<dbReference type="Proteomes" id="UP000887580">
    <property type="component" value="Unplaced"/>
</dbReference>
<organism evidence="1 2">
    <name type="scientific">Panagrolaimus sp. PS1159</name>
    <dbReference type="NCBI Taxonomy" id="55785"/>
    <lineage>
        <taxon>Eukaryota</taxon>
        <taxon>Metazoa</taxon>
        <taxon>Ecdysozoa</taxon>
        <taxon>Nematoda</taxon>
        <taxon>Chromadorea</taxon>
        <taxon>Rhabditida</taxon>
        <taxon>Tylenchina</taxon>
        <taxon>Panagrolaimomorpha</taxon>
        <taxon>Panagrolaimoidea</taxon>
        <taxon>Panagrolaimidae</taxon>
        <taxon>Panagrolaimus</taxon>
    </lineage>
</organism>
<name>A0AC35EYL8_9BILA</name>
<protein>
    <submittedName>
        <fullName evidence="2">Peptidylglycine monooxygenase</fullName>
    </submittedName>
</protein>
<sequence length="123" mass="13989">MKYYCKRVLSDADYVNVAINAPPGYIIKFEPFASGDRVHHMSLFGCTLPAYNISFWKGHATCSGLSRILYAWARNAPSFQLPKDIAFSIGNEGDKIHYLVLQIHYAHAFEGNVKDFSGLYTWY</sequence>
<evidence type="ECO:0000313" key="2">
    <source>
        <dbReference type="WBParaSite" id="PS1159_v2.g12020.t1"/>
    </source>
</evidence>
<reference evidence="2" key="1">
    <citation type="submission" date="2022-11" db="UniProtKB">
        <authorList>
            <consortium name="WormBaseParasite"/>
        </authorList>
    </citation>
    <scope>IDENTIFICATION</scope>
</reference>
<accession>A0AC35EYL8</accession>
<evidence type="ECO:0000313" key="1">
    <source>
        <dbReference type="Proteomes" id="UP000887580"/>
    </source>
</evidence>
<proteinExistence type="predicted"/>
<dbReference type="WBParaSite" id="PS1159_v2.g12020.t1">
    <property type="protein sequence ID" value="PS1159_v2.g12020.t1"/>
    <property type="gene ID" value="PS1159_v2.g12020"/>
</dbReference>